<protein>
    <submittedName>
        <fullName evidence="2">Uncharacterized protein</fullName>
    </submittedName>
</protein>
<name>A0A4Y2MW50_ARAVE</name>
<proteinExistence type="predicted"/>
<dbReference type="EMBL" id="BGPR01124876">
    <property type="protein sequence ID" value="GBN30749.1"/>
    <property type="molecule type" value="Genomic_DNA"/>
</dbReference>
<evidence type="ECO:0000256" key="1">
    <source>
        <dbReference type="SAM" id="MobiDB-lite"/>
    </source>
</evidence>
<dbReference type="AlphaFoldDB" id="A0A4Y2MW50"/>
<feature type="region of interest" description="Disordered" evidence="1">
    <location>
        <begin position="1"/>
        <end position="33"/>
    </location>
</feature>
<feature type="region of interest" description="Disordered" evidence="1">
    <location>
        <begin position="58"/>
        <end position="104"/>
    </location>
</feature>
<evidence type="ECO:0000313" key="2">
    <source>
        <dbReference type="EMBL" id="GBN30749.1"/>
    </source>
</evidence>
<keyword evidence="3" id="KW-1185">Reference proteome</keyword>
<evidence type="ECO:0000313" key="3">
    <source>
        <dbReference type="Proteomes" id="UP000499080"/>
    </source>
</evidence>
<comment type="caution">
    <text evidence="2">The sequence shown here is derived from an EMBL/GenBank/DDBJ whole genome shotgun (WGS) entry which is preliminary data.</text>
</comment>
<feature type="compositionally biased region" description="Polar residues" evidence="1">
    <location>
        <begin position="58"/>
        <end position="77"/>
    </location>
</feature>
<sequence length="104" mass="11179">MALAPLNPNQPTNPEARRLVKAQTPPDGKIYDSVVDKSHPVYQTTNCPHCNHVVTMSNPVPSTSQSPEPVTIASSSDTKNKNILPKPSSQTSAVPPDSLARLHM</sequence>
<dbReference type="Proteomes" id="UP000499080">
    <property type="component" value="Unassembled WGS sequence"/>
</dbReference>
<organism evidence="2 3">
    <name type="scientific">Araneus ventricosus</name>
    <name type="common">Orbweaver spider</name>
    <name type="synonym">Epeira ventricosa</name>
    <dbReference type="NCBI Taxonomy" id="182803"/>
    <lineage>
        <taxon>Eukaryota</taxon>
        <taxon>Metazoa</taxon>
        <taxon>Ecdysozoa</taxon>
        <taxon>Arthropoda</taxon>
        <taxon>Chelicerata</taxon>
        <taxon>Arachnida</taxon>
        <taxon>Araneae</taxon>
        <taxon>Araneomorphae</taxon>
        <taxon>Entelegynae</taxon>
        <taxon>Araneoidea</taxon>
        <taxon>Araneidae</taxon>
        <taxon>Araneus</taxon>
    </lineage>
</organism>
<reference evidence="2 3" key="1">
    <citation type="journal article" date="2019" name="Sci. Rep.">
        <title>Orb-weaving spider Araneus ventricosus genome elucidates the spidroin gene catalogue.</title>
        <authorList>
            <person name="Kono N."/>
            <person name="Nakamura H."/>
            <person name="Ohtoshi R."/>
            <person name="Moran D.A.P."/>
            <person name="Shinohara A."/>
            <person name="Yoshida Y."/>
            <person name="Fujiwara M."/>
            <person name="Mori M."/>
            <person name="Tomita M."/>
            <person name="Arakawa K."/>
        </authorList>
    </citation>
    <scope>NUCLEOTIDE SEQUENCE [LARGE SCALE GENOMIC DNA]</scope>
</reference>
<accession>A0A4Y2MW50</accession>
<gene>
    <name evidence="2" type="ORF">AVEN_188963_1</name>
</gene>